<dbReference type="RefSeq" id="WP_251223288.1">
    <property type="nucleotide sequence ID" value="NZ_JAMBOL010000008.1"/>
</dbReference>
<accession>A0A9X2DSL2</accession>
<evidence type="ECO:0000256" key="1">
    <source>
        <dbReference type="ARBA" id="ARBA00005854"/>
    </source>
</evidence>
<comment type="caution">
    <text evidence="6">The sequence shown here is derived from an EMBL/GenBank/DDBJ whole genome shotgun (WGS) entry which is preliminary data.</text>
</comment>
<comment type="similarity">
    <text evidence="1 3">Belongs to the D-isomer specific 2-hydroxyacid dehydrogenase family.</text>
</comment>
<dbReference type="GO" id="GO:0051287">
    <property type="term" value="F:NAD binding"/>
    <property type="evidence" value="ECO:0007669"/>
    <property type="project" value="InterPro"/>
</dbReference>
<dbReference type="PANTHER" id="PTHR10996">
    <property type="entry name" value="2-HYDROXYACID DEHYDROGENASE-RELATED"/>
    <property type="match status" value="1"/>
</dbReference>
<dbReference type="PROSITE" id="PS00065">
    <property type="entry name" value="D_2_HYDROXYACID_DH_1"/>
    <property type="match status" value="1"/>
</dbReference>
<dbReference type="InterPro" id="IPR006139">
    <property type="entry name" value="D-isomer_2_OHA_DH_cat_dom"/>
</dbReference>
<evidence type="ECO:0000313" key="7">
    <source>
        <dbReference type="Proteomes" id="UP001139179"/>
    </source>
</evidence>
<reference evidence="6" key="1">
    <citation type="submission" date="2022-05" db="EMBL/GenBank/DDBJ databases">
        <title>Comparative Genomics of Spacecraft Associated Microbes.</title>
        <authorList>
            <person name="Tran M.T."/>
            <person name="Wright A."/>
            <person name="Seuylemezian A."/>
            <person name="Eisen J."/>
            <person name="Coil D."/>
        </authorList>
    </citation>
    <scope>NUCLEOTIDE SEQUENCE</scope>
    <source>
        <strain evidence="6">214.1.1</strain>
    </source>
</reference>
<organism evidence="6 7">
    <name type="scientific">Halalkalibacter oceani</name>
    <dbReference type="NCBI Taxonomy" id="1653776"/>
    <lineage>
        <taxon>Bacteria</taxon>
        <taxon>Bacillati</taxon>
        <taxon>Bacillota</taxon>
        <taxon>Bacilli</taxon>
        <taxon>Bacillales</taxon>
        <taxon>Bacillaceae</taxon>
        <taxon>Halalkalibacter</taxon>
    </lineage>
</organism>
<evidence type="ECO:0000256" key="2">
    <source>
        <dbReference type="ARBA" id="ARBA00023002"/>
    </source>
</evidence>
<dbReference type="Pfam" id="PF02826">
    <property type="entry name" value="2-Hacid_dh_C"/>
    <property type="match status" value="1"/>
</dbReference>
<dbReference type="FunFam" id="3.40.50.720:FF:000462">
    <property type="entry name" value="Glyoxylate reductase (NADP+)"/>
    <property type="match status" value="1"/>
</dbReference>
<dbReference type="CDD" id="cd05301">
    <property type="entry name" value="GDH"/>
    <property type="match status" value="1"/>
</dbReference>
<keyword evidence="7" id="KW-1185">Reference proteome</keyword>
<dbReference type="Gene3D" id="3.40.50.720">
    <property type="entry name" value="NAD(P)-binding Rossmann-like Domain"/>
    <property type="match status" value="2"/>
</dbReference>
<dbReference type="SUPFAM" id="SSF51735">
    <property type="entry name" value="NAD(P)-binding Rossmann-fold domains"/>
    <property type="match status" value="1"/>
</dbReference>
<feature type="domain" description="D-isomer specific 2-hydroxyacid dehydrogenase catalytic" evidence="4">
    <location>
        <begin position="3"/>
        <end position="318"/>
    </location>
</feature>
<dbReference type="InterPro" id="IPR006140">
    <property type="entry name" value="D-isomer_DH_NAD-bd"/>
</dbReference>
<dbReference type="InterPro" id="IPR029752">
    <property type="entry name" value="D-isomer_DH_CS1"/>
</dbReference>
<protein>
    <submittedName>
        <fullName evidence="6">D-glycerate dehydrogenase</fullName>
    </submittedName>
</protein>
<dbReference type="InterPro" id="IPR050223">
    <property type="entry name" value="D-isomer_2-hydroxyacid_DH"/>
</dbReference>
<dbReference type="Pfam" id="PF00389">
    <property type="entry name" value="2-Hacid_dh"/>
    <property type="match status" value="1"/>
</dbReference>
<dbReference type="AlphaFoldDB" id="A0A9X2DSL2"/>
<feature type="domain" description="D-isomer specific 2-hydroxyacid dehydrogenase NAD-binding" evidence="5">
    <location>
        <begin position="109"/>
        <end position="286"/>
    </location>
</feature>
<dbReference type="InterPro" id="IPR036291">
    <property type="entry name" value="NAD(P)-bd_dom_sf"/>
</dbReference>
<dbReference type="Proteomes" id="UP001139179">
    <property type="component" value="Unassembled WGS sequence"/>
</dbReference>
<dbReference type="PANTHER" id="PTHR10996:SF257">
    <property type="entry name" value="GLYOXYLATE REDUCTASE 1"/>
    <property type="match status" value="1"/>
</dbReference>
<dbReference type="SUPFAM" id="SSF52283">
    <property type="entry name" value="Formate/glycerate dehydrogenase catalytic domain-like"/>
    <property type="match status" value="1"/>
</dbReference>
<keyword evidence="2 3" id="KW-0560">Oxidoreductase</keyword>
<sequence length="326" mass="36545">MKIVFTRKIPTELVEPLKEKYDIFMWDRENEPMPYERLLQEMKDADAVFTNVADRIDKQLIEQSPSLKVISTMAVGYDNIDMEAATARGIAVGHTPGVLTEATADLTFTLLVATSRRIVEGMDVIRRNEWQSWGPFLLTGQSLYKATIGIIGMGRIGQGVARRAKGFDMNILYHNRSRKPEAEAELGAVYCSIEELLRQSDYVVLLAPSTPETKNMISHEQFEMMKKTAVFINTSRGTNVDEEALYQALKEEKIFAAGLDVFETEPISNDHPLLTLHNVIALPHIGSANVETRMKMATLAIENIEKGLAGERLTHIVNDEIYGNGK</sequence>
<dbReference type="EMBL" id="JAMBOL010000008">
    <property type="protein sequence ID" value="MCM3714508.1"/>
    <property type="molecule type" value="Genomic_DNA"/>
</dbReference>
<evidence type="ECO:0000259" key="5">
    <source>
        <dbReference type="Pfam" id="PF02826"/>
    </source>
</evidence>
<evidence type="ECO:0000259" key="4">
    <source>
        <dbReference type="Pfam" id="PF00389"/>
    </source>
</evidence>
<dbReference type="GO" id="GO:0005829">
    <property type="term" value="C:cytosol"/>
    <property type="evidence" value="ECO:0007669"/>
    <property type="project" value="TreeGrafter"/>
</dbReference>
<gene>
    <name evidence="6" type="ORF">M3202_10450</name>
</gene>
<dbReference type="GO" id="GO:0016618">
    <property type="term" value="F:hydroxypyruvate reductase [NAD(P)H] activity"/>
    <property type="evidence" value="ECO:0007669"/>
    <property type="project" value="TreeGrafter"/>
</dbReference>
<dbReference type="GO" id="GO:0030267">
    <property type="term" value="F:glyoxylate reductase (NADPH) activity"/>
    <property type="evidence" value="ECO:0007669"/>
    <property type="project" value="TreeGrafter"/>
</dbReference>
<evidence type="ECO:0000256" key="3">
    <source>
        <dbReference type="RuleBase" id="RU003719"/>
    </source>
</evidence>
<evidence type="ECO:0000313" key="6">
    <source>
        <dbReference type="EMBL" id="MCM3714508.1"/>
    </source>
</evidence>
<proteinExistence type="inferred from homology"/>
<name>A0A9X2DSL2_9BACI</name>